<reference evidence="1 2" key="1">
    <citation type="submission" date="2023-07" db="EMBL/GenBank/DDBJ databases">
        <title>Sorghum-associated microbial communities from plants grown in Nebraska, USA.</title>
        <authorList>
            <person name="Schachtman D."/>
        </authorList>
    </citation>
    <scope>NUCLEOTIDE SEQUENCE [LARGE SCALE GENOMIC DNA]</scope>
    <source>
        <strain evidence="1 2">BE248</strain>
    </source>
</reference>
<sequence>MDWILAWVAAIAALAGSDEVHWAGVLGELDDVRAQAFANADPALLSEAYVRASSARKADAALIRDYRSRGAQVVGADFIVLSCKVKSASADRVSLIVVDRLAPAHVEWDDGTTRRLPRDLPTRRVVTLILTSHGWRIEN</sequence>
<dbReference type="Proteomes" id="UP001257739">
    <property type="component" value="Unassembled WGS sequence"/>
</dbReference>
<evidence type="ECO:0000313" key="1">
    <source>
        <dbReference type="EMBL" id="MDR7087220.1"/>
    </source>
</evidence>
<organism evidence="1 2">
    <name type="scientific">Aeromicrobium panaciterrae</name>
    <dbReference type="NCBI Taxonomy" id="363861"/>
    <lineage>
        <taxon>Bacteria</taxon>
        <taxon>Bacillati</taxon>
        <taxon>Actinomycetota</taxon>
        <taxon>Actinomycetes</taxon>
        <taxon>Propionibacteriales</taxon>
        <taxon>Nocardioidaceae</taxon>
        <taxon>Aeromicrobium</taxon>
    </lineage>
</organism>
<accession>A0ABU1UPZ4</accession>
<protein>
    <recommendedName>
        <fullName evidence="3">SnoaL-like domain-containing protein</fullName>
    </recommendedName>
</protein>
<dbReference type="EMBL" id="JAVDWH010000001">
    <property type="protein sequence ID" value="MDR7087220.1"/>
    <property type="molecule type" value="Genomic_DNA"/>
</dbReference>
<name>A0ABU1UPZ4_9ACTN</name>
<evidence type="ECO:0000313" key="2">
    <source>
        <dbReference type="Proteomes" id="UP001257739"/>
    </source>
</evidence>
<proteinExistence type="predicted"/>
<comment type="caution">
    <text evidence="1">The sequence shown here is derived from an EMBL/GenBank/DDBJ whole genome shotgun (WGS) entry which is preliminary data.</text>
</comment>
<evidence type="ECO:0008006" key="3">
    <source>
        <dbReference type="Google" id="ProtNLM"/>
    </source>
</evidence>
<keyword evidence="2" id="KW-1185">Reference proteome</keyword>
<gene>
    <name evidence="1" type="ORF">J2X11_002059</name>
</gene>
<dbReference type="RefSeq" id="WP_309970455.1">
    <property type="nucleotide sequence ID" value="NZ_JAVDWH010000001.1"/>
</dbReference>